<comment type="caution">
    <text evidence="1">The sequence shown here is derived from an EMBL/GenBank/DDBJ whole genome shotgun (WGS) entry which is preliminary data.</text>
</comment>
<dbReference type="Proteomes" id="UP000037251">
    <property type="component" value="Unassembled WGS sequence"/>
</dbReference>
<sequence>MTGIAGLNKKHNFVLLVRETDVVAEALREALADASAEERPGLERAVALVESSAATSETRVRARWVRSRLAAVGFTGDVASVSAVKALREAEPKLSLLAAVQLQREAVAHPE</sequence>
<evidence type="ECO:0000313" key="2">
    <source>
        <dbReference type="Proteomes" id="UP000037251"/>
    </source>
</evidence>
<dbReference type="PATRIC" id="fig|67356.5.peg.1163"/>
<name>A0A0L8LX29_9ACTN</name>
<evidence type="ECO:0000313" key="1">
    <source>
        <dbReference type="EMBL" id="KOG42634.1"/>
    </source>
</evidence>
<keyword evidence="2" id="KW-1185">Reference proteome</keyword>
<dbReference type="EMBL" id="LGUS01000024">
    <property type="protein sequence ID" value="KOG42634.1"/>
    <property type="molecule type" value="Genomic_DNA"/>
</dbReference>
<accession>A0A0L8LX29</accession>
<protein>
    <submittedName>
        <fullName evidence="1">Uncharacterized protein</fullName>
    </submittedName>
</protein>
<proteinExistence type="predicted"/>
<gene>
    <name evidence="1" type="ORF">ADK37_05295</name>
</gene>
<dbReference type="AlphaFoldDB" id="A0A0L8LX29"/>
<dbReference type="RefSeq" id="WP_053190408.1">
    <property type="nucleotide sequence ID" value="NZ_KQ949000.1"/>
</dbReference>
<organism evidence="1 2">
    <name type="scientific">Streptomyces resistomycificus</name>
    <dbReference type="NCBI Taxonomy" id="67356"/>
    <lineage>
        <taxon>Bacteria</taxon>
        <taxon>Bacillati</taxon>
        <taxon>Actinomycetota</taxon>
        <taxon>Actinomycetes</taxon>
        <taxon>Kitasatosporales</taxon>
        <taxon>Streptomycetaceae</taxon>
        <taxon>Streptomyces</taxon>
        <taxon>Streptomyces aurantiacus group</taxon>
    </lineage>
</organism>
<reference evidence="2" key="1">
    <citation type="submission" date="2015-07" db="EMBL/GenBank/DDBJ databases">
        <authorList>
            <person name="Ju K.-S."/>
            <person name="Doroghazi J.R."/>
            <person name="Metcalf W.W."/>
        </authorList>
    </citation>
    <scope>NUCLEOTIDE SEQUENCE [LARGE SCALE GENOMIC DNA]</scope>
    <source>
        <strain evidence="2">NRRL 2290</strain>
    </source>
</reference>